<evidence type="ECO:0000313" key="7">
    <source>
        <dbReference type="EMBL" id="TDP88101.1"/>
    </source>
</evidence>
<evidence type="ECO:0000256" key="3">
    <source>
        <dbReference type="ARBA" id="ARBA00022989"/>
    </source>
</evidence>
<comment type="subcellular location">
    <subcellularLocation>
        <location evidence="1">Membrane</location>
        <topology evidence="1">Multi-pass membrane protein</topology>
    </subcellularLocation>
</comment>
<name>A0A4R6RN06_9BURK</name>
<keyword evidence="3 5" id="KW-1133">Transmembrane helix</keyword>
<feature type="transmembrane region" description="Helical" evidence="5">
    <location>
        <begin position="89"/>
        <end position="108"/>
    </location>
</feature>
<feature type="transmembrane region" description="Helical" evidence="5">
    <location>
        <begin position="254"/>
        <end position="275"/>
    </location>
</feature>
<feature type="domain" description="EamA" evidence="6">
    <location>
        <begin position="33"/>
        <end position="163"/>
    </location>
</feature>
<feature type="transmembrane region" description="Helical" evidence="5">
    <location>
        <begin position="56"/>
        <end position="77"/>
    </location>
</feature>
<keyword evidence="8" id="KW-1185">Reference proteome</keyword>
<evidence type="ECO:0000256" key="2">
    <source>
        <dbReference type="ARBA" id="ARBA00022692"/>
    </source>
</evidence>
<dbReference type="Pfam" id="PF00892">
    <property type="entry name" value="EamA"/>
    <property type="match status" value="2"/>
</dbReference>
<protein>
    <submittedName>
        <fullName evidence="7">EamA-like transporter family protein</fullName>
    </submittedName>
</protein>
<dbReference type="SUPFAM" id="SSF103481">
    <property type="entry name" value="Multidrug resistance efflux transporter EmrE"/>
    <property type="match status" value="2"/>
</dbReference>
<feature type="transmembrane region" description="Helical" evidence="5">
    <location>
        <begin position="210"/>
        <end position="229"/>
    </location>
</feature>
<feature type="transmembrane region" description="Helical" evidence="5">
    <location>
        <begin position="287"/>
        <end position="304"/>
    </location>
</feature>
<feature type="transmembrane region" description="Helical" evidence="5">
    <location>
        <begin position="33"/>
        <end position="50"/>
    </location>
</feature>
<feature type="domain" description="EamA" evidence="6">
    <location>
        <begin position="181"/>
        <end position="329"/>
    </location>
</feature>
<accession>A0A4R6RN06</accession>
<evidence type="ECO:0000256" key="4">
    <source>
        <dbReference type="ARBA" id="ARBA00023136"/>
    </source>
</evidence>
<dbReference type="GO" id="GO:0016020">
    <property type="term" value="C:membrane"/>
    <property type="evidence" value="ECO:0007669"/>
    <property type="project" value="UniProtKB-SubCell"/>
</dbReference>
<evidence type="ECO:0000259" key="6">
    <source>
        <dbReference type="Pfam" id="PF00892"/>
    </source>
</evidence>
<organism evidence="7 8">
    <name type="scientific">Aquabacterium commune</name>
    <dbReference type="NCBI Taxonomy" id="70586"/>
    <lineage>
        <taxon>Bacteria</taxon>
        <taxon>Pseudomonadati</taxon>
        <taxon>Pseudomonadota</taxon>
        <taxon>Betaproteobacteria</taxon>
        <taxon>Burkholderiales</taxon>
        <taxon>Aquabacterium</taxon>
    </lineage>
</organism>
<dbReference type="AlphaFoldDB" id="A0A4R6RN06"/>
<dbReference type="OrthoDB" id="9810556at2"/>
<gene>
    <name evidence="7" type="ORF">EV672_101239</name>
</gene>
<keyword evidence="2 5" id="KW-0812">Transmembrane</keyword>
<feature type="transmembrane region" description="Helical" evidence="5">
    <location>
        <begin position="310"/>
        <end position="327"/>
    </location>
</feature>
<dbReference type="PANTHER" id="PTHR32322:SF9">
    <property type="entry name" value="AMINO-ACID METABOLITE EFFLUX PUMP-RELATED"/>
    <property type="match status" value="1"/>
</dbReference>
<dbReference type="InterPro" id="IPR037185">
    <property type="entry name" value="EmrE-like"/>
</dbReference>
<dbReference type="InterPro" id="IPR000620">
    <property type="entry name" value="EamA_dom"/>
</dbReference>
<reference evidence="7 8" key="1">
    <citation type="submission" date="2019-03" db="EMBL/GenBank/DDBJ databases">
        <title>Genomic Encyclopedia of Type Strains, Phase IV (KMG-IV): sequencing the most valuable type-strain genomes for metagenomic binning, comparative biology and taxonomic classification.</title>
        <authorList>
            <person name="Goeker M."/>
        </authorList>
    </citation>
    <scope>NUCLEOTIDE SEQUENCE [LARGE SCALE GENOMIC DNA]</scope>
    <source>
        <strain evidence="7 8">DSM 11901</strain>
    </source>
</reference>
<comment type="caution">
    <text evidence="7">The sequence shown here is derived from an EMBL/GenBank/DDBJ whole genome shotgun (WGS) entry which is preliminary data.</text>
</comment>
<evidence type="ECO:0000256" key="1">
    <source>
        <dbReference type="ARBA" id="ARBA00004141"/>
    </source>
</evidence>
<dbReference type="Proteomes" id="UP000294593">
    <property type="component" value="Unassembled WGS sequence"/>
</dbReference>
<evidence type="ECO:0000313" key="8">
    <source>
        <dbReference type="Proteomes" id="UP000294593"/>
    </source>
</evidence>
<keyword evidence="4 5" id="KW-0472">Membrane</keyword>
<dbReference type="InterPro" id="IPR050638">
    <property type="entry name" value="AA-Vitamin_Transporters"/>
</dbReference>
<feature type="transmembrane region" description="Helical" evidence="5">
    <location>
        <begin position="120"/>
        <end position="140"/>
    </location>
</feature>
<evidence type="ECO:0000256" key="5">
    <source>
        <dbReference type="SAM" id="Phobius"/>
    </source>
</evidence>
<sequence length="346" mass="36040">MTVRAAHAPRSAGVDADVGAASYDRFHMNPKDLLAMIALAAIWGASFLFLRVASPALGPLAVAAGRVGLAAALLLPLAWQAGQGRAMRLAMWPLAASSLLSCVLPFLALSRAAQTLPAGLMSILNAATPMWGALVGWAWAGEKLGRARMLGLLVGMVGVTLLSADASSLMPKGQWHETLLACALLMAGTLMYAMSVHFNQRFLPGMSPMAISAGTMGWGGACLLAPALWTGPMPMAHAGLGQGAVPALWADVPLAAWVSLAGLGVLCTALAYVMFFRLIQRIGPSRALTVTFLIPVFGMLWGALWLGEVITPTMLVSTGIIAWGTWLSNRRPALPAAPALSATTHT</sequence>
<dbReference type="PANTHER" id="PTHR32322">
    <property type="entry name" value="INNER MEMBRANE TRANSPORTER"/>
    <property type="match status" value="1"/>
</dbReference>
<feature type="transmembrane region" description="Helical" evidence="5">
    <location>
        <begin position="147"/>
        <end position="166"/>
    </location>
</feature>
<proteinExistence type="predicted"/>
<dbReference type="EMBL" id="SNXW01000001">
    <property type="protein sequence ID" value="TDP88101.1"/>
    <property type="molecule type" value="Genomic_DNA"/>
</dbReference>
<feature type="transmembrane region" description="Helical" evidence="5">
    <location>
        <begin position="178"/>
        <end position="198"/>
    </location>
</feature>